<reference evidence="11 12" key="1">
    <citation type="journal article" date="2015" name="Stand. Genomic Sci.">
        <title>Genomic Encyclopedia of Bacterial and Archaeal Type Strains, Phase III: the genomes of soil and plant-associated and newly described type strains.</title>
        <authorList>
            <person name="Whitman W.B."/>
            <person name="Woyke T."/>
            <person name="Klenk H.P."/>
            <person name="Zhou Y."/>
            <person name="Lilburn T.G."/>
            <person name="Beck B.J."/>
            <person name="De Vos P."/>
            <person name="Vandamme P."/>
            <person name="Eisen J.A."/>
            <person name="Garrity G."/>
            <person name="Hugenholtz P."/>
            <person name="Kyrpides N.C."/>
        </authorList>
    </citation>
    <scope>NUCLEOTIDE SEQUENCE [LARGE SCALE GENOMIC DNA]</scope>
    <source>
        <strain evidence="11 12">CGMCC 1.7271</strain>
    </source>
</reference>
<evidence type="ECO:0000313" key="11">
    <source>
        <dbReference type="EMBL" id="TWI83081.1"/>
    </source>
</evidence>
<accession>A0A562SP59</accession>
<proteinExistence type="inferred from homology"/>
<keyword evidence="12" id="KW-1185">Reference proteome</keyword>
<comment type="caution">
    <text evidence="11">The sequence shown here is derived from an EMBL/GenBank/DDBJ whole genome shotgun (WGS) entry which is preliminary data.</text>
</comment>
<evidence type="ECO:0000256" key="6">
    <source>
        <dbReference type="ARBA" id="ARBA00013053"/>
    </source>
</evidence>
<evidence type="ECO:0000256" key="3">
    <source>
        <dbReference type="ARBA" id="ARBA00004931"/>
    </source>
</evidence>
<evidence type="ECO:0000256" key="10">
    <source>
        <dbReference type="ARBA" id="ARBA00049229"/>
    </source>
</evidence>
<dbReference type="PANTHER" id="PTHR42743">
    <property type="entry name" value="AMINO-ACID AMINOTRANSFERASE"/>
    <property type="match status" value="1"/>
</dbReference>
<evidence type="ECO:0000256" key="4">
    <source>
        <dbReference type="ARBA" id="ARBA00005072"/>
    </source>
</evidence>
<dbReference type="PANTHER" id="PTHR42743:SF11">
    <property type="entry name" value="AMINODEOXYCHORISMATE LYASE"/>
    <property type="match status" value="1"/>
</dbReference>
<dbReference type="SUPFAM" id="SSF56752">
    <property type="entry name" value="D-aminoacid aminotransferase-like PLP-dependent enzymes"/>
    <property type="match status" value="1"/>
</dbReference>
<dbReference type="InterPro" id="IPR050571">
    <property type="entry name" value="Class-IV_PLP-Dep_Aminotrnsfr"/>
</dbReference>
<dbReference type="InterPro" id="IPR001544">
    <property type="entry name" value="Aminotrans_IV"/>
</dbReference>
<dbReference type="GO" id="GO:0046394">
    <property type="term" value="P:carboxylic acid biosynthetic process"/>
    <property type="evidence" value="ECO:0007669"/>
    <property type="project" value="UniProtKB-ARBA"/>
</dbReference>
<dbReference type="EMBL" id="VLLE01000003">
    <property type="protein sequence ID" value="TWI83081.1"/>
    <property type="molecule type" value="Genomic_DNA"/>
</dbReference>
<evidence type="ECO:0000256" key="8">
    <source>
        <dbReference type="ARBA" id="ARBA00048212"/>
    </source>
</evidence>
<dbReference type="GO" id="GO:0008652">
    <property type="term" value="P:amino acid biosynthetic process"/>
    <property type="evidence" value="ECO:0007669"/>
    <property type="project" value="UniProtKB-ARBA"/>
</dbReference>
<dbReference type="OrthoDB" id="9805628at2"/>
<comment type="cofactor">
    <cofactor evidence="1">
        <name>pyridoxal 5'-phosphate</name>
        <dbReference type="ChEBI" id="CHEBI:597326"/>
    </cofactor>
</comment>
<name>A0A562SP59_9BACT</name>
<comment type="similarity">
    <text evidence="5">Belongs to the class-IV pyridoxal-phosphate-dependent aminotransferase family.</text>
</comment>
<evidence type="ECO:0000313" key="12">
    <source>
        <dbReference type="Proteomes" id="UP000316167"/>
    </source>
</evidence>
<dbReference type="Gene3D" id="3.30.470.10">
    <property type="match status" value="1"/>
</dbReference>
<dbReference type="GO" id="GO:0004084">
    <property type="term" value="F:branched-chain-amino-acid transaminase activity"/>
    <property type="evidence" value="ECO:0007669"/>
    <property type="project" value="UniProtKB-EC"/>
</dbReference>
<keyword evidence="11" id="KW-0808">Transferase</keyword>
<comment type="pathway">
    <text evidence="3">Amino-acid biosynthesis; L-valine biosynthesis; L-valine from pyruvate: step 4/4.</text>
</comment>
<dbReference type="RefSeq" id="WP_144885167.1">
    <property type="nucleotide sequence ID" value="NZ_VLLE01000003.1"/>
</dbReference>
<protein>
    <recommendedName>
        <fullName evidence="6">branched-chain-amino-acid transaminase</fullName>
        <ecNumber evidence="6">2.6.1.42</ecNumber>
    </recommendedName>
</protein>
<dbReference type="EC" id="2.6.1.42" evidence="6"/>
<evidence type="ECO:0000256" key="7">
    <source>
        <dbReference type="ARBA" id="ARBA00022898"/>
    </source>
</evidence>
<dbReference type="GO" id="GO:0005829">
    <property type="term" value="C:cytosol"/>
    <property type="evidence" value="ECO:0007669"/>
    <property type="project" value="TreeGrafter"/>
</dbReference>
<dbReference type="Proteomes" id="UP000316167">
    <property type="component" value="Unassembled WGS sequence"/>
</dbReference>
<dbReference type="InterPro" id="IPR036038">
    <property type="entry name" value="Aminotransferase-like"/>
</dbReference>
<dbReference type="Pfam" id="PF01063">
    <property type="entry name" value="Aminotran_4"/>
    <property type="match status" value="1"/>
</dbReference>
<comment type="pathway">
    <text evidence="4">Amino-acid biosynthesis; L-leucine biosynthesis; L-leucine from 3-methyl-2-oxobutanoate: step 4/4.</text>
</comment>
<dbReference type="InterPro" id="IPR043132">
    <property type="entry name" value="BCAT-like_C"/>
</dbReference>
<sequence length="276" mass="31024">MWTFINGDWVEAAKASVHVSDLAIQRGYGVFDFFRTVNHKPLFIDDHLARLKQSASILRLSLPYTLDALKQIILELINRNQLATSGIRITVTGGYAADTYSISTPNIIITQAPLTMDDVFDEKKSIRLITEEYVRELPTVKSINYLMGVYLQQKVKDAGADDVLYVKDSCISELPRSNVFVVTHNNELLTADTNVLHGITRKHILQLASSFLKVKEQPVHIEDVLQAKEVFVSSTTKRLLQVHSVNGNSIANGKPGNVTQQLYQLFLQLEQNNTLQ</sequence>
<keyword evidence="11" id="KW-0032">Aminotransferase</keyword>
<dbReference type="Gene3D" id="3.20.10.10">
    <property type="entry name" value="D-amino Acid Aminotransferase, subunit A, domain 2"/>
    <property type="match status" value="1"/>
</dbReference>
<evidence type="ECO:0000256" key="1">
    <source>
        <dbReference type="ARBA" id="ARBA00001933"/>
    </source>
</evidence>
<evidence type="ECO:0000256" key="9">
    <source>
        <dbReference type="ARBA" id="ARBA00048798"/>
    </source>
</evidence>
<dbReference type="InterPro" id="IPR043131">
    <property type="entry name" value="BCAT-like_N"/>
</dbReference>
<evidence type="ECO:0000256" key="5">
    <source>
        <dbReference type="ARBA" id="ARBA00009320"/>
    </source>
</evidence>
<comment type="catalytic activity">
    <reaction evidence="10">
        <text>L-leucine + 2-oxoglutarate = 4-methyl-2-oxopentanoate + L-glutamate</text>
        <dbReference type="Rhea" id="RHEA:18321"/>
        <dbReference type="ChEBI" id="CHEBI:16810"/>
        <dbReference type="ChEBI" id="CHEBI:17865"/>
        <dbReference type="ChEBI" id="CHEBI:29985"/>
        <dbReference type="ChEBI" id="CHEBI:57427"/>
        <dbReference type="EC" id="2.6.1.42"/>
    </reaction>
</comment>
<dbReference type="AlphaFoldDB" id="A0A562SP59"/>
<organism evidence="11 12">
    <name type="scientific">Lacibacter cauensis</name>
    <dbReference type="NCBI Taxonomy" id="510947"/>
    <lineage>
        <taxon>Bacteria</taxon>
        <taxon>Pseudomonadati</taxon>
        <taxon>Bacteroidota</taxon>
        <taxon>Chitinophagia</taxon>
        <taxon>Chitinophagales</taxon>
        <taxon>Chitinophagaceae</taxon>
        <taxon>Lacibacter</taxon>
    </lineage>
</organism>
<gene>
    <name evidence="11" type="ORF">IQ13_1187</name>
</gene>
<dbReference type="FunFam" id="3.20.10.10:FF:000002">
    <property type="entry name" value="D-alanine aminotransferase"/>
    <property type="match status" value="1"/>
</dbReference>
<comment type="pathway">
    <text evidence="2">Amino-acid biosynthesis; L-isoleucine biosynthesis; L-isoleucine from 2-oxobutanoate: step 4/4.</text>
</comment>
<evidence type="ECO:0000256" key="2">
    <source>
        <dbReference type="ARBA" id="ARBA00004824"/>
    </source>
</evidence>
<comment type="catalytic activity">
    <reaction evidence="9">
        <text>L-isoleucine + 2-oxoglutarate = (S)-3-methyl-2-oxopentanoate + L-glutamate</text>
        <dbReference type="Rhea" id="RHEA:24801"/>
        <dbReference type="ChEBI" id="CHEBI:16810"/>
        <dbReference type="ChEBI" id="CHEBI:29985"/>
        <dbReference type="ChEBI" id="CHEBI:35146"/>
        <dbReference type="ChEBI" id="CHEBI:58045"/>
        <dbReference type="EC" id="2.6.1.42"/>
    </reaction>
</comment>
<comment type="catalytic activity">
    <reaction evidence="8">
        <text>L-valine + 2-oxoglutarate = 3-methyl-2-oxobutanoate + L-glutamate</text>
        <dbReference type="Rhea" id="RHEA:24813"/>
        <dbReference type="ChEBI" id="CHEBI:11851"/>
        <dbReference type="ChEBI" id="CHEBI:16810"/>
        <dbReference type="ChEBI" id="CHEBI:29985"/>
        <dbReference type="ChEBI" id="CHEBI:57762"/>
        <dbReference type="EC" id="2.6.1.42"/>
    </reaction>
</comment>
<keyword evidence="7" id="KW-0663">Pyridoxal phosphate</keyword>